<dbReference type="InterPro" id="IPR011467">
    <property type="entry name" value="DUF1573"/>
</dbReference>
<evidence type="ECO:0000313" key="2">
    <source>
        <dbReference type="EMBL" id="AIL44080.1"/>
    </source>
</evidence>
<dbReference type="GeneID" id="56685409"/>
<dbReference type="HOGENOM" id="CLU_122784_0_0_10"/>
<evidence type="ECO:0000256" key="1">
    <source>
        <dbReference type="SAM" id="SignalP"/>
    </source>
</evidence>
<reference evidence="2" key="1">
    <citation type="journal article" date="2013" name="Lancet">
        <title>First case of E anophelis outbreak in an intensive-care unit.</title>
        <authorList>
            <person name="Teo J."/>
            <person name="Tan S.Y."/>
            <person name="Tay M."/>
            <person name="Ding Y."/>
            <person name="Kjelleberg S."/>
            <person name="Givskov M."/>
            <person name="Lin R.T."/>
            <person name="Yang L."/>
        </authorList>
    </citation>
    <scope>NUCLEOTIDE SEQUENCE [LARGE SCALE GENOMIC DNA]</scope>
    <source>
        <strain evidence="2">NUHP1</strain>
    </source>
</reference>
<proteinExistence type="predicted"/>
<dbReference type="Pfam" id="PF07610">
    <property type="entry name" value="DUF1573"/>
    <property type="match status" value="1"/>
</dbReference>
<sequence length="165" mass="17893">MKRLTYLLMISFSAMALVACKKEEKKLVVSEDQSALSTSGLQPLAAEQTQADIVAEAKKLPLTTLAISENNFNFGDVKKGDHVEHTYTVTNTGDKPLVISTVKPGCGCTAPDYTKDPILPGQKGKVTLKFDSSSFEGLQNKYAEVYTNTEKSPVVLTFSANVLNK</sequence>
<dbReference type="STRING" id="1338011.BD94_0305"/>
<gene>
    <name evidence="2" type="ORF">BD94_0305</name>
</gene>
<dbReference type="PROSITE" id="PS51257">
    <property type="entry name" value="PROKAR_LIPOPROTEIN"/>
    <property type="match status" value="1"/>
</dbReference>
<dbReference type="Gene3D" id="2.60.40.10">
    <property type="entry name" value="Immunoglobulins"/>
    <property type="match status" value="1"/>
</dbReference>
<accession>A0A077EF33</accession>
<feature type="chain" id="PRO_5001717648" description="DUF1573 domain-containing protein" evidence="1">
    <location>
        <begin position="17"/>
        <end position="165"/>
    </location>
</feature>
<dbReference type="RefSeq" id="WP_009085553.1">
    <property type="nucleotide sequence ID" value="NZ_CP007547.1"/>
</dbReference>
<dbReference type="AlphaFoldDB" id="A0A077EF33"/>
<dbReference type="KEGG" id="eao:BD94_0305"/>
<reference evidence="2" key="2">
    <citation type="journal article" date="2015" name="Genome Biol. Evol.">
        <title>Complete Genome Sequence and Transcriptomic Analysis of the Novel Pathogen Elizabethkingia anophelis in Response to Oxidative Stress.</title>
        <authorList>
            <person name="Li Y."/>
            <person name="Liu Y."/>
            <person name="Chew S.C."/>
            <person name="Tay M."/>
            <person name="Salido M.M."/>
            <person name="Teo J."/>
            <person name="Lauro F.M."/>
            <person name="Givskov M."/>
            <person name="Yang L."/>
        </authorList>
    </citation>
    <scope>NUCLEOTIDE SEQUENCE</scope>
    <source>
        <strain evidence="2">NUHP1</strain>
    </source>
</reference>
<keyword evidence="1" id="KW-0732">Signal</keyword>
<evidence type="ECO:0000313" key="3">
    <source>
        <dbReference type="Proteomes" id="UP000028933"/>
    </source>
</evidence>
<dbReference type="eggNOG" id="COG2885">
    <property type="taxonomic scope" value="Bacteria"/>
</dbReference>
<name>A0A077EF33_9FLAO</name>
<feature type="signal peptide" evidence="1">
    <location>
        <begin position="1"/>
        <end position="16"/>
    </location>
</feature>
<protein>
    <recommendedName>
        <fullName evidence="4">DUF1573 domain-containing protein</fullName>
    </recommendedName>
</protein>
<evidence type="ECO:0008006" key="4">
    <source>
        <dbReference type="Google" id="ProtNLM"/>
    </source>
</evidence>
<organism evidence="2 3">
    <name type="scientific">Elizabethkingia anophelis NUHP1</name>
    <dbReference type="NCBI Taxonomy" id="1338011"/>
    <lineage>
        <taxon>Bacteria</taxon>
        <taxon>Pseudomonadati</taxon>
        <taxon>Bacteroidota</taxon>
        <taxon>Flavobacteriia</taxon>
        <taxon>Flavobacteriales</taxon>
        <taxon>Weeksellaceae</taxon>
        <taxon>Elizabethkingia</taxon>
    </lineage>
</organism>
<dbReference type="PANTHER" id="PTHR37833:SF1">
    <property type="entry name" value="SIGNAL PEPTIDE PROTEIN"/>
    <property type="match status" value="1"/>
</dbReference>
<dbReference type="InterPro" id="IPR013783">
    <property type="entry name" value="Ig-like_fold"/>
</dbReference>
<dbReference type="EMBL" id="CP007547">
    <property type="protein sequence ID" value="AIL44080.1"/>
    <property type="molecule type" value="Genomic_DNA"/>
</dbReference>
<dbReference type="Proteomes" id="UP000028933">
    <property type="component" value="Chromosome"/>
</dbReference>
<dbReference type="PANTHER" id="PTHR37833">
    <property type="entry name" value="LIPOPROTEIN-RELATED"/>
    <property type="match status" value="1"/>
</dbReference>